<reference evidence="4" key="1">
    <citation type="submission" date="2022-12" db="EMBL/GenBank/DDBJ databases">
        <authorList>
            <person name="Krivoruchko A.V."/>
            <person name="Elkin A."/>
        </authorList>
    </citation>
    <scope>NUCLEOTIDE SEQUENCE</scope>
    <source>
        <strain evidence="4">IEGM 1388</strain>
    </source>
</reference>
<evidence type="ECO:0000256" key="2">
    <source>
        <dbReference type="ARBA" id="ARBA00022679"/>
    </source>
</evidence>
<keyword evidence="2 4" id="KW-0808">Transferase</keyword>
<dbReference type="CDD" id="cd02440">
    <property type="entry name" value="AdoMet_MTases"/>
    <property type="match status" value="1"/>
</dbReference>
<dbReference type="PANTHER" id="PTHR10509:SF14">
    <property type="entry name" value="CAFFEOYL-COA O-METHYLTRANSFERASE 3-RELATED"/>
    <property type="match status" value="1"/>
</dbReference>
<proteinExistence type="predicted"/>
<keyword evidence="5" id="KW-1185">Reference proteome</keyword>
<dbReference type="Pfam" id="PF01596">
    <property type="entry name" value="Methyltransf_3"/>
    <property type="match status" value="1"/>
</dbReference>
<dbReference type="InterPro" id="IPR050362">
    <property type="entry name" value="Cation-dep_OMT"/>
</dbReference>
<comment type="caution">
    <text evidence="4">The sequence shown here is derived from an EMBL/GenBank/DDBJ whole genome shotgun (WGS) entry which is preliminary data.</text>
</comment>
<sequence length="277" mass="29877">MADTVSIPSHPVTPSTILAVELAELVALVDAAPELDPGLKERLRRARDLARGLDPYLEECSTPESPALAALAARTRAERWSERSLVAGSGPLEQEMLSGHVEGQTLKFLVHMTRARRVLDIGMFTGYSALAMAEALPDDGEVVACEVDPYVADLARQCFAESPAGRRIRVEVGPALNTVLRLDGPFDVVFIDADKTGYLDYFHYLIGSDLLAPHGVIVVDNTLLQGEPYSNSGARSTNGQAIADFNRVVAADARVEQVLLPLRDGVTLIRRTSTDAS</sequence>
<dbReference type="GO" id="GO:0008168">
    <property type="term" value="F:methyltransferase activity"/>
    <property type="evidence" value="ECO:0007669"/>
    <property type="project" value="UniProtKB-KW"/>
</dbReference>
<keyword evidence="3" id="KW-0949">S-adenosyl-L-methionine</keyword>
<dbReference type="PANTHER" id="PTHR10509">
    <property type="entry name" value="O-METHYLTRANSFERASE-RELATED"/>
    <property type="match status" value="1"/>
</dbReference>
<organism evidence="4 5">
    <name type="scientific">Gordonia rubripertincta</name>
    <name type="common">Rhodococcus corallinus</name>
    <dbReference type="NCBI Taxonomy" id="36822"/>
    <lineage>
        <taxon>Bacteria</taxon>
        <taxon>Bacillati</taxon>
        <taxon>Actinomycetota</taxon>
        <taxon>Actinomycetes</taxon>
        <taxon>Mycobacteriales</taxon>
        <taxon>Gordoniaceae</taxon>
        <taxon>Gordonia</taxon>
    </lineage>
</organism>
<dbReference type="Gene3D" id="3.40.50.150">
    <property type="entry name" value="Vaccinia Virus protein VP39"/>
    <property type="match status" value="1"/>
</dbReference>
<dbReference type="InterPro" id="IPR002935">
    <property type="entry name" value="SAM_O-MeTrfase"/>
</dbReference>
<dbReference type="PROSITE" id="PS51682">
    <property type="entry name" value="SAM_OMT_I"/>
    <property type="match status" value="1"/>
</dbReference>
<dbReference type="EC" id="2.1.1.-" evidence="4"/>
<name>A0ABT4N1C7_GORRU</name>
<evidence type="ECO:0000313" key="4">
    <source>
        <dbReference type="EMBL" id="MCZ4553083.1"/>
    </source>
</evidence>
<evidence type="ECO:0000256" key="1">
    <source>
        <dbReference type="ARBA" id="ARBA00022603"/>
    </source>
</evidence>
<dbReference type="Proteomes" id="UP001067235">
    <property type="component" value="Unassembled WGS sequence"/>
</dbReference>
<evidence type="ECO:0000313" key="5">
    <source>
        <dbReference type="Proteomes" id="UP001067235"/>
    </source>
</evidence>
<dbReference type="InterPro" id="IPR029063">
    <property type="entry name" value="SAM-dependent_MTases_sf"/>
</dbReference>
<evidence type="ECO:0000256" key="3">
    <source>
        <dbReference type="ARBA" id="ARBA00022691"/>
    </source>
</evidence>
<dbReference type="EMBL" id="JAPWIE010000008">
    <property type="protein sequence ID" value="MCZ4553083.1"/>
    <property type="molecule type" value="Genomic_DNA"/>
</dbReference>
<gene>
    <name evidence="4" type="ORF">O4213_24050</name>
</gene>
<accession>A0ABT4N1C7</accession>
<keyword evidence="1 4" id="KW-0489">Methyltransferase</keyword>
<protein>
    <submittedName>
        <fullName evidence="4">Class I SAM-dependent methyltransferase</fullName>
        <ecNumber evidence="4">2.1.1.-</ecNumber>
    </submittedName>
</protein>
<dbReference type="SUPFAM" id="SSF53335">
    <property type="entry name" value="S-adenosyl-L-methionine-dependent methyltransferases"/>
    <property type="match status" value="1"/>
</dbReference>
<dbReference type="GO" id="GO:0032259">
    <property type="term" value="P:methylation"/>
    <property type="evidence" value="ECO:0007669"/>
    <property type="project" value="UniProtKB-KW"/>
</dbReference>
<dbReference type="RefSeq" id="WP_301573715.1">
    <property type="nucleotide sequence ID" value="NZ_JAPWIE010000008.1"/>
</dbReference>